<reference evidence="4" key="1">
    <citation type="submission" date="2016-10" db="EMBL/GenBank/DDBJ databases">
        <authorList>
            <person name="Varghese N."/>
            <person name="Submissions S."/>
        </authorList>
    </citation>
    <scope>NUCLEOTIDE SEQUENCE [LARGE SCALE GENOMIC DNA]</scope>
    <source>
        <strain evidence="4">CGMCC 4.2126</strain>
    </source>
</reference>
<dbReference type="NCBIfam" id="TIGR01451">
    <property type="entry name" value="B_ant_repeat"/>
    <property type="match status" value="1"/>
</dbReference>
<dbReference type="InterPro" id="IPR013783">
    <property type="entry name" value="Ig-like_fold"/>
</dbReference>
<dbReference type="Pfam" id="PF01345">
    <property type="entry name" value="DUF11"/>
    <property type="match status" value="1"/>
</dbReference>
<dbReference type="InterPro" id="IPR001434">
    <property type="entry name" value="OmcB-like_DUF11"/>
</dbReference>
<keyword evidence="4" id="KW-1185">Reference proteome</keyword>
<dbReference type="InterPro" id="IPR000601">
    <property type="entry name" value="PKD_dom"/>
</dbReference>
<name>A0A1I3GVC8_9ACTN</name>
<dbReference type="Pfam" id="PF18911">
    <property type="entry name" value="PKD_4"/>
    <property type="match status" value="3"/>
</dbReference>
<dbReference type="PANTHER" id="PTHR37946:SF1">
    <property type="entry name" value="SLL1969 PROTEIN"/>
    <property type="match status" value="1"/>
</dbReference>
<organism evidence="3 4">
    <name type="scientific">Streptosporangium canum</name>
    <dbReference type="NCBI Taxonomy" id="324952"/>
    <lineage>
        <taxon>Bacteria</taxon>
        <taxon>Bacillati</taxon>
        <taxon>Actinomycetota</taxon>
        <taxon>Actinomycetes</taxon>
        <taxon>Streptosporangiales</taxon>
        <taxon>Streptosporangiaceae</taxon>
        <taxon>Streptosporangium</taxon>
    </lineage>
</organism>
<dbReference type="NCBIfam" id="NF041940">
    <property type="entry name" value="choice_anch_X"/>
    <property type="match status" value="1"/>
</dbReference>
<dbReference type="Pfam" id="PF18998">
    <property type="entry name" value="Flg_new_2"/>
    <property type="match status" value="1"/>
</dbReference>
<feature type="domain" description="PKD" evidence="2">
    <location>
        <begin position="1976"/>
        <end position="2042"/>
    </location>
</feature>
<dbReference type="InterPro" id="IPR029058">
    <property type="entry name" value="AB_hydrolase_fold"/>
</dbReference>
<accession>A0A1I3GVC8</accession>
<dbReference type="InterPro" id="IPR047589">
    <property type="entry name" value="DUF11_rpt"/>
</dbReference>
<dbReference type="InterPro" id="IPR044060">
    <property type="entry name" value="Bacterial_rp_domain"/>
</dbReference>
<dbReference type="EMBL" id="FOQY01000002">
    <property type="protein sequence ID" value="SFI27353.1"/>
    <property type="molecule type" value="Genomic_DNA"/>
</dbReference>
<proteinExistence type="predicted"/>
<evidence type="ECO:0000256" key="1">
    <source>
        <dbReference type="SAM" id="MobiDB-lite"/>
    </source>
</evidence>
<dbReference type="Gene3D" id="3.40.50.1820">
    <property type="entry name" value="alpha/beta hydrolase"/>
    <property type="match status" value="1"/>
</dbReference>
<dbReference type="InterPro" id="IPR035986">
    <property type="entry name" value="PKD_dom_sf"/>
</dbReference>
<dbReference type="GO" id="GO:0005975">
    <property type="term" value="P:carbohydrate metabolic process"/>
    <property type="evidence" value="ECO:0007669"/>
    <property type="project" value="UniProtKB-ARBA"/>
</dbReference>
<dbReference type="InterPro" id="IPR055803">
    <property type="entry name" value="DUF7379"/>
</dbReference>
<dbReference type="SUPFAM" id="SSF49299">
    <property type="entry name" value="PKD domain"/>
    <property type="match status" value="3"/>
</dbReference>
<sequence>MHWLFSRASSRRIAARWLGIWLVTAVAGSLVLPTSAIAASAPEPPPNNEAASAAGEVKLIDLGSLNGRDDGVYSSLGYKANARGINNMSQVVGTATVSHLNDHQRAVLFSGGSVRQLHDSLEGLGDGGIVHSHAWGINDDGTVVGTFSDMGPDDEKTFVLKDGKATLIEQRFGRAINNKGQIGGGGWVRDPDGSVLQLRAFKDQNMGVSALNNSGSVAGNADMDPDRSVFEIRAFRTKPGQPLDLAKDILQYAGETKAADINDKGQVAGHGKNINGGIVPIIWDASGVAVEQDTPLGGEAYAINNAGIAVGLMRTSSGPTRAAMYAGGAGIDLNTLVPAGTNLRLTRALGINDLGQITGVATNTTTGVGHAFLLDLGLAKPVINSVTLETKRYPSEAWGEAGAVTDGDPARITVSVTNPGSMPVSAQIKLYQAPNPGEAVDYTPLPKVEPIEVELEPNQTVNVRANWDTAGVAWERGEANLVRYVKARLYMGGVRQGFAESAKITTRPKPVVLVHGWKSNAEIAWGHTHAILDSLHPYIGSFAVGDGEFGPDGGTLDTGDLSDSSKQTNTLAENAKELAKYLENVRTRTGASHVDVIAHSMGGLITRQYIQTEMPSSPDHKPVVNRMLQMGTPNRGTPCADMVVLNATLTDGSVPFSPATEQNTARFVRGVFNEQYTNLKGVTPSNLAGVGRPLPCLAPPEHTEFHDSDLIVPLWSARFYPDVPRTGTVHMSMTDSARDFESYVKPRLASVPGKDGDPDPPRLTKGVTGDSAMAAAPAATATDDGGTDAGSVFAASSTAVEAGKTVSVPLDVPQGSAFGVTGSLPSTVGLVLRDPSGEPAAQYAAGSDEAKQPVQGLSVAKPRAGAWKLEITNSATEPVTANLGAWVAGNPVKVAATVEQPSEDGRVKVTGTVTDDGKPVTAVPVQAIVIGEDGARVELSLKDDGNSGDGGAGDGVYGATSESLAEGVYSVTVKADTAKGLRAALDVVEVKKPDLREFELTLSAQPGGSVAASPAQDTYRAGTKVTVTATPEAGRIPIGWTVDGEERGAGALRLTMDGPHTVVARFGAYTVTELGAASPGRSAAETRAVALNDRGQVAATVDQNHTHRTSAVRWQAGEFTDLGDLPCTDDPRSTNRCRAVATGINEAGDVSGWATSGEGGANRAVVYRKDGSVTNLQPESGGSALGLNDTGQVFGTAGGNHVMWDQGGAVQLPANPVFDTKYTYVSGYASAFSSRINARGTVAGNYVMGRDPIYGKPVRWGPALYRDGVTTPLAVPGCPYKDNEYGDAYDVNTAEVVAGSVDCGPNNPTRAVLWKDGQPTELGEGEATALNNHGLVVGRALDQDASTPVKTIWEPVIWLEGEKYALADLLPRPLCPREQEDTTGPCMGLDRLYDVNSSGQIVAQGFIRDRSTTDPTGFSAHARSFLLTPTTARADLEVKQTVSATEPGPGSTVTWTTTVTNKGDDTATDVRLDMLIPQAVTGATCDTWRGICTAIKGGFRNTARVLEPGWSATVEVSATVPDNAANGTELKAGTGGYSLAVTDPKPADNTASTTATVRPLLNPSGVDWTDPVEAGQVGYPNSVTLTNRLNDPIPLKVIAVSGPFTQSNACPVELAVGKACTVEVKFAPTAEGPAAGALTFTTADGAAPAYTVPLTGKGIKAGGIPVVQAPAAPLRGQVGKPFTLRVDFTDTEAGDTHTAKVAWGDGPPVDAVVTPRPEGGTVTLTRTFTAPKSGTAMVMVYDSGDNLGDAGVPYVISEAAPSTAPVVTAGADVELTTGEDLQRTVTFADPDSTSWTATVDYGDGAGPQPVTPDAAKQITLEHQWATPGTYPVTVKVKDDGDLETTATFIATVVAAETPNQAPTVTVSPAFDTVEAGAVWVAPASFTDSDSTSWTYMVDYGAGAGPQPLSKVAGQLKLEHVYASAGDYTVVLTVTDDKGASGGVQVTVHVTNAAPEVALTAPAAAKQPAKVAKVGEAVSLSASFTDSGKADTHTATWSIGGEPVPAAVAGHGGKGTVSGSHVFTKAGLYPISVTVTDNHSGATKADTADGKQAYVVVYDPAGSLVGAGRTVSPAGVCTLDAACAKEGEANLDVTAHYRDKDTTPTGELHYNAPGFDLRDDSSTVLAVAGGTAILRGEGKVNKTVDVTYEITTVDSGKPADNTDQLVVRVWKKNGELIYDTSGKPAPVSGVIRVSG</sequence>
<dbReference type="Proteomes" id="UP000199111">
    <property type="component" value="Unassembled WGS sequence"/>
</dbReference>
<dbReference type="PROSITE" id="PS50093">
    <property type="entry name" value="PKD"/>
    <property type="match status" value="3"/>
</dbReference>
<protein>
    <submittedName>
        <fullName evidence="3">Conserved repeat domain-containing protein</fullName>
    </submittedName>
</protein>
<feature type="region of interest" description="Disordered" evidence="1">
    <location>
        <begin position="748"/>
        <end position="768"/>
    </location>
</feature>
<evidence type="ECO:0000313" key="4">
    <source>
        <dbReference type="Proteomes" id="UP000199111"/>
    </source>
</evidence>
<dbReference type="PANTHER" id="PTHR37946">
    <property type="entry name" value="SLL1969 PROTEIN"/>
    <property type="match status" value="1"/>
</dbReference>
<gene>
    <name evidence="3" type="ORF">SAMN05216275_102234</name>
</gene>
<dbReference type="CDD" id="cd00146">
    <property type="entry name" value="PKD"/>
    <property type="match status" value="2"/>
</dbReference>
<dbReference type="Gene3D" id="2.60.40.10">
    <property type="entry name" value="Immunoglobulins"/>
    <property type="match status" value="5"/>
</dbReference>
<dbReference type="Pfam" id="PF24096">
    <property type="entry name" value="DUF7379"/>
    <property type="match status" value="1"/>
</dbReference>
<dbReference type="SUPFAM" id="SSF53474">
    <property type="entry name" value="alpha/beta-Hydrolases"/>
    <property type="match status" value="1"/>
</dbReference>
<dbReference type="InterPro" id="IPR022409">
    <property type="entry name" value="PKD/Chitinase_dom"/>
</dbReference>
<feature type="domain" description="PKD" evidence="2">
    <location>
        <begin position="1800"/>
        <end position="1859"/>
    </location>
</feature>
<evidence type="ECO:0000259" key="2">
    <source>
        <dbReference type="PROSITE" id="PS50093"/>
    </source>
</evidence>
<evidence type="ECO:0000313" key="3">
    <source>
        <dbReference type="EMBL" id="SFI27353.1"/>
    </source>
</evidence>
<dbReference type="SMART" id="SM00089">
    <property type="entry name" value="PKD"/>
    <property type="match status" value="3"/>
</dbReference>
<feature type="domain" description="PKD" evidence="2">
    <location>
        <begin position="1894"/>
        <end position="1954"/>
    </location>
</feature>